<evidence type="ECO:0000313" key="1">
    <source>
        <dbReference type="EMBL" id="UXC20062.1"/>
    </source>
</evidence>
<accession>A0ABY6A1D2</accession>
<dbReference type="Proteomes" id="UP001058290">
    <property type="component" value="Chromosome"/>
</dbReference>
<gene>
    <name evidence="1" type="ORF">N4T19_08120</name>
</gene>
<organism evidence="1 2">
    <name type="scientific">Comamonas squillarum</name>
    <dbReference type="NCBI Taxonomy" id="2977320"/>
    <lineage>
        <taxon>Bacteria</taxon>
        <taxon>Pseudomonadati</taxon>
        <taxon>Pseudomonadota</taxon>
        <taxon>Betaproteobacteria</taxon>
        <taxon>Burkholderiales</taxon>
        <taxon>Comamonadaceae</taxon>
        <taxon>Comamonas</taxon>
    </lineage>
</organism>
<keyword evidence="2" id="KW-1185">Reference proteome</keyword>
<dbReference type="EMBL" id="CP104377">
    <property type="protein sequence ID" value="UXC20062.1"/>
    <property type="molecule type" value="Genomic_DNA"/>
</dbReference>
<sequence length="65" mass="7418">MATRIRHARGIARWYASAVLENAEIGFWAVDNSDLNEDEISEAQQELYRIAGRISAQRAQQREGQ</sequence>
<name>A0ABY6A1D2_9BURK</name>
<protein>
    <submittedName>
        <fullName evidence="1">Uncharacterized protein</fullName>
    </submittedName>
</protein>
<proteinExistence type="predicted"/>
<dbReference type="RefSeq" id="WP_260719873.1">
    <property type="nucleotide sequence ID" value="NZ_CP104377.1"/>
</dbReference>
<reference evidence="1" key="1">
    <citation type="submission" date="2022-09" db="EMBL/GenBank/DDBJ databases">
        <title>Bacterial diversity in gut of crayfish and pufferfish.</title>
        <authorList>
            <person name="Huang Y."/>
        </authorList>
    </citation>
    <scope>NUCLEOTIDE SEQUENCE</scope>
    <source>
        <strain evidence="1">PR12</strain>
    </source>
</reference>
<evidence type="ECO:0000313" key="2">
    <source>
        <dbReference type="Proteomes" id="UP001058290"/>
    </source>
</evidence>